<dbReference type="Pfam" id="PF11355">
    <property type="entry name" value="DUF3157"/>
    <property type="match status" value="1"/>
</dbReference>
<name>A0ABV5BPM9_9LEPT</name>
<sequence>MKKILTIILFSTPLLSVFAEEVFTKTGRKVILKDDFTWHYAEESKSKSGKNVVTPTRTLTKTKDMVASVSNQSGFYKIFYNPEQWALSKEANEVSEFHFINIAKSGNAMVLFDGIEIPLEAFPNLLLFSVNKTDPDARIMQLEDIVVNGTPGKLVTYRAQTRGLALIFHSFITSNPKGSIQFSTFTLENQFEKERENFEKLISGLVLN</sequence>
<reference evidence="2 3" key="1">
    <citation type="submission" date="2024-09" db="EMBL/GenBank/DDBJ databases">
        <title>Taxonomic and Genotyping Characterization of Leptospira Strains isolated from Multiple Sources in Colombia highlights the importance of intermediate species.</title>
        <authorList>
            <person name="Torres Higuera L."/>
            <person name="Rojas Tapias D."/>
            <person name="Jimenez Velasquez S."/>
            <person name="Renjifo Ibanez C."/>
        </authorList>
    </citation>
    <scope>NUCLEOTIDE SEQUENCE [LARGE SCALE GENOMIC DNA]</scope>
    <source>
        <strain evidence="2 3">Lep080</strain>
    </source>
</reference>
<feature type="signal peptide" evidence="1">
    <location>
        <begin position="1"/>
        <end position="19"/>
    </location>
</feature>
<accession>A0ABV5BPM9</accession>
<protein>
    <submittedName>
        <fullName evidence="2">DUF3157 family protein</fullName>
    </submittedName>
</protein>
<dbReference type="RefSeq" id="WP_135701249.1">
    <property type="nucleotide sequence ID" value="NZ_JBHILI010000006.1"/>
</dbReference>
<keyword evidence="1" id="KW-0732">Signal</keyword>
<dbReference type="Proteomes" id="UP001580391">
    <property type="component" value="Unassembled WGS sequence"/>
</dbReference>
<feature type="chain" id="PRO_5047380232" evidence="1">
    <location>
        <begin position="20"/>
        <end position="208"/>
    </location>
</feature>
<evidence type="ECO:0000313" key="3">
    <source>
        <dbReference type="Proteomes" id="UP001580391"/>
    </source>
</evidence>
<dbReference type="InterPro" id="IPR021501">
    <property type="entry name" value="DUF3157"/>
</dbReference>
<evidence type="ECO:0000256" key="1">
    <source>
        <dbReference type="SAM" id="SignalP"/>
    </source>
</evidence>
<dbReference type="EMBL" id="JBHILJ010000005">
    <property type="protein sequence ID" value="MFB5737044.1"/>
    <property type="molecule type" value="Genomic_DNA"/>
</dbReference>
<evidence type="ECO:0000313" key="2">
    <source>
        <dbReference type="EMBL" id="MFB5737044.1"/>
    </source>
</evidence>
<comment type="caution">
    <text evidence="2">The sequence shown here is derived from an EMBL/GenBank/DDBJ whole genome shotgun (WGS) entry which is preliminary data.</text>
</comment>
<gene>
    <name evidence="2" type="ORF">ACE5IX_11025</name>
</gene>
<keyword evidence="3" id="KW-1185">Reference proteome</keyword>
<organism evidence="2 3">
    <name type="scientific">Leptospira wolffii</name>
    <dbReference type="NCBI Taxonomy" id="409998"/>
    <lineage>
        <taxon>Bacteria</taxon>
        <taxon>Pseudomonadati</taxon>
        <taxon>Spirochaetota</taxon>
        <taxon>Spirochaetia</taxon>
        <taxon>Leptospirales</taxon>
        <taxon>Leptospiraceae</taxon>
        <taxon>Leptospira</taxon>
    </lineage>
</organism>
<proteinExistence type="predicted"/>